<evidence type="ECO:0000313" key="3">
    <source>
        <dbReference type="EMBL" id="KAJ3451408.1"/>
    </source>
</evidence>
<evidence type="ECO:0000313" key="4">
    <source>
        <dbReference type="Proteomes" id="UP001146793"/>
    </source>
</evidence>
<dbReference type="AlphaFoldDB" id="A0AAV8ABZ4"/>
<feature type="region of interest" description="Disordered" evidence="2">
    <location>
        <begin position="227"/>
        <end position="326"/>
    </location>
</feature>
<sequence length="473" mass="55421">MEPELFLDFGNKKLSNHLKRVKKSKRPVCLFKINQDWFKYNRKFSHLFDIHRKLDRYLIPNLVKTLKQIVLEKTLKSQSGSASTQCVFRTKNGIKIRFQCWCIPLRFKEGRGIQCIFREMKNQDFDDFKNTDQTSFYGSQVDKMTTINNGEYNLSTEGSSSSFNFVDSEDDLTFEKNAVLTSTSDEKNNIQPNNCFMGETQNKPDGFINYSRAVQILSQNILENSENESKISGSLNKSKNKGYANNSKSSSSEKQVVKQNEQARELKQRPQKKNNKKIIKLKKMKGVDQRTVENKKRHLKKNKKNNSSLNKNQKNKPSQEKPSTSEQNILNNLLKDETNQEINFEILSIKEFFQFCIQYINIYTNQMKLNYNPKDEVLSDLQKINSIFINSLAEKIKCIENLHTQLQIEKKNTKENYQKMNNHYQKRLQEFKTKQENCKTNQILKSQLLIFKQIISKLLKNGTDIQQMVTNLN</sequence>
<organism evidence="3 4">
    <name type="scientific">Anaeramoeba flamelloides</name>
    <dbReference type="NCBI Taxonomy" id="1746091"/>
    <lineage>
        <taxon>Eukaryota</taxon>
        <taxon>Metamonada</taxon>
        <taxon>Anaeramoebidae</taxon>
        <taxon>Anaeramoeba</taxon>
    </lineage>
</organism>
<evidence type="ECO:0000256" key="2">
    <source>
        <dbReference type="SAM" id="MobiDB-lite"/>
    </source>
</evidence>
<evidence type="ECO:0000256" key="1">
    <source>
        <dbReference type="SAM" id="Coils"/>
    </source>
</evidence>
<feature type="compositionally biased region" description="Basic residues" evidence="2">
    <location>
        <begin position="269"/>
        <end position="284"/>
    </location>
</feature>
<feature type="compositionally biased region" description="Basic and acidic residues" evidence="2">
    <location>
        <begin position="285"/>
        <end position="294"/>
    </location>
</feature>
<keyword evidence="1" id="KW-0175">Coiled coil</keyword>
<comment type="caution">
    <text evidence="3">The sequence shown here is derived from an EMBL/GenBank/DDBJ whole genome shotgun (WGS) entry which is preliminary data.</text>
</comment>
<name>A0AAV8ABZ4_9EUKA</name>
<dbReference type="EMBL" id="JANTQA010000010">
    <property type="protein sequence ID" value="KAJ3451408.1"/>
    <property type="molecule type" value="Genomic_DNA"/>
</dbReference>
<dbReference type="Proteomes" id="UP001146793">
    <property type="component" value="Unassembled WGS sequence"/>
</dbReference>
<protein>
    <submittedName>
        <fullName evidence="3">Uncharacterized protein</fullName>
    </submittedName>
</protein>
<reference evidence="3" key="1">
    <citation type="submission" date="2022-08" db="EMBL/GenBank/DDBJ databases">
        <title>Novel sulphate-reducing endosymbionts in the free-living metamonad Anaeramoeba.</title>
        <authorList>
            <person name="Jerlstrom-Hultqvist J."/>
            <person name="Cepicka I."/>
            <person name="Gallot-Lavallee L."/>
            <person name="Salas-Leiva D."/>
            <person name="Curtis B.A."/>
            <person name="Zahonova K."/>
            <person name="Pipaliya S."/>
            <person name="Dacks J."/>
            <person name="Roger A.J."/>
        </authorList>
    </citation>
    <scope>NUCLEOTIDE SEQUENCE</scope>
    <source>
        <strain evidence="3">Busselton2</strain>
    </source>
</reference>
<accession>A0AAV8ABZ4</accession>
<feature type="compositionally biased region" description="Low complexity" evidence="2">
    <location>
        <begin position="241"/>
        <end position="260"/>
    </location>
</feature>
<feature type="coiled-coil region" evidence="1">
    <location>
        <begin position="389"/>
        <end position="434"/>
    </location>
</feature>
<gene>
    <name evidence="3" type="ORF">M0812_05078</name>
</gene>
<proteinExistence type="predicted"/>
<feature type="compositionally biased region" description="Basic residues" evidence="2">
    <location>
        <begin position="295"/>
        <end position="304"/>
    </location>
</feature>
<feature type="compositionally biased region" description="Low complexity" evidence="2">
    <location>
        <begin position="305"/>
        <end position="316"/>
    </location>
</feature>